<accession>A0A7X5R0R2</accession>
<dbReference type="AlphaFoldDB" id="A0A7X5R0R2"/>
<dbReference type="Proteomes" id="UP000541033">
    <property type="component" value="Unassembled WGS sequence"/>
</dbReference>
<proteinExistence type="predicted"/>
<protein>
    <submittedName>
        <fullName evidence="1">Uncharacterized protein</fullName>
    </submittedName>
</protein>
<evidence type="ECO:0000313" key="2">
    <source>
        <dbReference type="Proteomes" id="UP000541033"/>
    </source>
</evidence>
<reference evidence="1 2" key="1">
    <citation type="submission" date="2020-02" db="EMBL/GenBank/DDBJ databases">
        <title>Sequencing the genomes of 1000 actinobacteria strains.</title>
        <authorList>
            <person name="Klenk H.-P."/>
        </authorList>
    </citation>
    <scope>NUCLEOTIDE SEQUENCE [LARGE SCALE GENOMIC DNA]</scope>
    <source>
        <strain evidence="1 2">DSM 27960</strain>
    </source>
</reference>
<keyword evidence="2" id="KW-1185">Reference proteome</keyword>
<sequence>MCLFLGESTHLRHVVGAAHWIGDGRFGLVSVRALRSRSVPALPLAADETDHSK</sequence>
<comment type="caution">
    <text evidence="1">The sequence shown here is derived from an EMBL/GenBank/DDBJ whole genome shotgun (WGS) entry which is preliminary data.</text>
</comment>
<gene>
    <name evidence="1" type="ORF">FHX76_001195</name>
</gene>
<organism evidence="1 2">
    <name type="scientific">Lysinibacter cavernae</name>
    <dbReference type="NCBI Taxonomy" id="1640652"/>
    <lineage>
        <taxon>Bacteria</taxon>
        <taxon>Bacillati</taxon>
        <taxon>Actinomycetota</taxon>
        <taxon>Actinomycetes</taxon>
        <taxon>Micrococcales</taxon>
        <taxon>Microbacteriaceae</taxon>
        <taxon>Lysinibacter</taxon>
    </lineage>
</organism>
<dbReference type="EMBL" id="JAAMOX010000001">
    <property type="protein sequence ID" value="NIH53327.1"/>
    <property type="molecule type" value="Genomic_DNA"/>
</dbReference>
<evidence type="ECO:0000313" key="1">
    <source>
        <dbReference type="EMBL" id="NIH53327.1"/>
    </source>
</evidence>
<name>A0A7X5R0R2_9MICO</name>